<sequence length="274" mass="31232">MMIHERNKKLWEHMKSDCSKCSGLCCIALFFSKIDGFPIDKAPGQPCINLLKDYRCKIHSQLEKQKMKGCIGYDCFGAGQHVTQVIYQGQTWNDIPNQSMEIFDVFIIVFQLYQIRYYLTEATSLISAKPLKKSIQCLIDENIKMCHYRPKDILSLDLEQYRNKSNHILKQVCKLLQQSIHSENKKGLANFPGGNFKGQDMSGADLSTKLLIAANFENSLFNGTIFLGADTRDTNFDDADLSEAVFLTQGQVNSAKGNRNTKLPYQLEYPSTWK</sequence>
<dbReference type="AlphaFoldDB" id="A0A498D3X5"/>
<evidence type="ECO:0000313" key="2">
    <source>
        <dbReference type="Proteomes" id="UP000276301"/>
    </source>
</evidence>
<dbReference type="Pfam" id="PF00805">
    <property type="entry name" value="Pentapeptide"/>
    <property type="match status" value="1"/>
</dbReference>
<dbReference type="SUPFAM" id="SSF141571">
    <property type="entry name" value="Pentapeptide repeat-like"/>
    <property type="match status" value="1"/>
</dbReference>
<dbReference type="EMBL" id="RCHT01000002">
    <property type="protein sequence ID" value="RLL13890.1"/>
    <property type="molecule type" value="Genomic_DNA"/>
</dbReference>
<name>A0A498D3X5_9FIRM</name>
<dbReference type="RefSeq" id="WP_117770829.1">
    <property type="nucleotide sequence ID" value="NZ_DBGCTL010000014.1"/>
</dbReference>
<comment type="caution">
    <text evidence="1">The sequence shown here is derived from an EMBL/GenBank/DDBJ whole genome shotgun (WGS) entry which is preliminary data.</text>
</comment>
<organism evidence="1 2">
    <name type="scientific">Anaerotruncus massiliensis</name>
    <name type="common">ex Liu et al. 2021</name>
    <dbReference type="NCBI Taxonomy" id="2321404"/>
    <lineage>
        <taxon>Bacteria</taxon>
        <taxon>Bacillati</taxon>
        <taxon>Bacillota</taxon>
        <taxon>Clostridia</taxon>
        <taxon>Eubacteriales</taxon>
        <taxon>Oscillospiraceae</taxon>
        <taxon>Anaerotruncus</taxon>
    </lineage>
</organism>
<dbReference type="Proteomes" id="UP000276301">
    <property type="component" value="Unassembled WGS sequence"/>
</dbReference>
<evidence type="ECO:0000313" key="1">
    <source>
        <dbReference type="EMBL" id="RLL13890.1"/>
    </source>
</evidence>
<dbReference type="InterPro" id="IPR001646">
    <property type="entry name" value="5peptide_repeat"/>
</dbReference>
<accession>A0A498D3X5</accession>
<gene>
    <name evidence="1" type="ORF">D4A47_03100</name>
</gene>
<protein>
    <submittedName>
        <fullName evidence="1">Pentapeptide repeat-containing protein</fullName>
    </submittedName>
</protein>
<keyword evidence="2" id="KW-1185">Reference proteome</keyword>
<proteinExistence type="predicted"/>
<reference evidence="1 2" key="1">
    <citation type="submission" date="2018-10" db="EMBL/GenBank/DDBJ databases">
        <title>Anaerotruncus faecis sp. nov., isolated from human feces.</title>
        <authorList>
            <person name="Wang Y.-J."/>
        </authorList>
    </citation>
    <scope>NUCLEOTIDE SEQUENCE [LARGE SCALE GENOMIC DNA]</scope>
    <source>
        <strain evidence="1 2">22A2-44</strain>
    </source>
</reference>
<dbReference type="Gene3D" id="2.160.20.80">
    <property type="entry name" value="E3 ubiquitin-protein ligase SopA"/>
    <property type="match status" value="1"/>
</dbReference>